<dbReference type="GO" id="GO:0004828">
    <property type="term" value="F:serine-tRNA ligase activity"/>
    <property type="evidence" value="ECO:0007669"/>
    <property type="project" value="UniProtKB-EC"/>
</dbReference>
<feature type="coiled-coil region" evidence="9">
    <location>
        <begin position="56"/>
        <end position="161"/>
    </location>
</feature>
<dbReference type="AlphaFoldDB" id="A0AAD5LC22"/>
<evidence type="ECO:0000256" key="7">
    <source>
        <dbReference type="ARBA" id="ARBA00023146"/>
    </source>
</evidence>
<dbReference type="PANTHER" id="PTHR11778">
    <property type="entry name" value="SERYL-TRNA SYNTHETASE"/>
    <property type="match status" value="1"/>
</dbReference>
<dbReference type="CDD" id="cd02440">
    <property type="entry name" value="AdoMet_MTases"/>
    <property type="match status" value="1"/>
</dbReference>
<keyword evidence="9" id="KW-0175">Coiled coil</keyword>
<evidence type="ECO:0000256" key="6">
    <source>
        <dbReference type="ARBA" id="ARBA00022917"/>
    </source>
</evidence>
<sequence length="791" mass="86930">MRLSSLVRHTARHLGRADRGLLPLPLAQAQALGRRAIVTTASAAEGTEASAHIHGHVQARLDYKRLAANLEDAIENVRKRFSDANPALVVELYERQAKTKHEINQLRAERNAIAKQLGQAKAQGLSTEAFDALRARGQELKTAISEQEDALEKLLVQLEVEAMKMPNDTHPDVPIGEEADSKVVASYGEQRAFDFEPKDHYDLATELQLLDTTTAAKVSGSKFVYLCNEAAMMELALVHWTLSKLRARGFTVWLPPDVAHYKMVEGCGFHPRGEATQIYSVANTDLCLAATSEITLAAMKSNEIVPTSSLPLKYAGFSHCFRTEIGHGGRLTRGIYRIHQFSKVEMFGFCADMEQSLRFFDEMVAIQTEMYQELGLHFQIVDMASGDLGNPAFRKFDILAWMPGRKEYGEISSMSMCTDYQARRLNIRHKQRKEDATQFVHTLNGTACAVPRLLISLLETYQQKDGSVVIPEVLRPYMGMQEVITPRKHSSSNDGLVGNLRKTGVIQTNAVYDAMKSVDRAKYMTSQSPDEEPLGPLSAYTDAPHPIGFNQTISAPHMHAHALELGYAAIQDVAKPRILDVGAGSGYLTACFGRLVEDREGRVFGLELLAPLAQFAHSNIARADSDLLDKGVVSVAQGNGWDGLPHEAPFHFIHVGAAADVPPQALMDQLSDGGRLVLPLDEERGGQVLVEITRHGGHFSQRKLMAVCYVPLTLAFAALTTLALTSSLANAAGESLQSLPTVRHCVHRALREQGSVNLIVTMKRGTDEVLNQADQGEFASRGDKIESLSHD</sequence>
<keyword evidence="3" id="KW-0436">Ligase</keyword>
<dbReference type="NCBIfam" id="TIGR00080">
    <property type="entry name" value="pimt"/>
    <property type="match status" value="1"/>
</dbReference>
<dbReference type="InterPro" id="IPR045864">
    <property type="entry name" value="aa-tRNA-synth_II/BPL/LPL"/>
</dbReference>
<dbReference type="Gene3D" id="3.30.930.10">
    <property type="entry name" value="Bira Bifunctional Protein, Domain 2"/>
    <property type="match status" value="1"/>
</dbReference>
<keyword evidence="6" id="KW-0648">Protein biosynthesis</keyword>
<comment type="caution">
    <text evidence="11">The sequence shown here is derived from an EMBL/GenBank/DDBJ whole genome shotgun (WGS) entry which is preliminary data.</text>
</comment>
<dbReference type="Pfam" id="PF01135">
    <property type="entry name" value="PCMT"/>
    <property type="match status" value="1"/>
</dbReference>
<dbReference type="GO" id="GO:0004719">
    <property type="term" value="F:protein-L-isoaspartate (D-aspartate) O-methyltransferase activity"/>
    <property type="evidence" value="ECO:0007669"/>
    <property type="project" value="InterPro"/>
</dbReference>
<dbReference type="GO" id="GO:0005737">
    <property type="term" value="C:cytoplasm"/>
    <property type="evidence" value="ECO:0007669"/>
    <property type="project" value="UniProtKB-ARBA"/>
</dbReference>
<dbReference type="SUPFAM" id="SSF46589">
    <property type="entry name" value="tRNA-binding arm"/>
    <property type="match status" value="1"/>
</dbReference>
<dbReference type="InterPro" id="IPR002317">
    <property type="entry name" value="Ser-tRNA-ligase_type_1"/>
</dbReference>
<organism evidence="11 12">
    <name type="scientific">Pythium insidiosum</name>
    <name type="common">Pythiosis disease agent</name>
    <dbReference type="NCBI Taxonomy" id="114742"/>
    <lineage>
        <taxon>Eukaryota</taxon>
        <taxon>Sar</taxon>
        <taxon>Stramenopiles</taxon>
        <taxon>Oomycota</taxon>
        <taxon>Peronosporomycetes</taxon>
        <taxon>Pythiales</taxon>
        <taxon>Pythiaceae</taxon>
        <taxon>Pythium</taxon>
    </lineage>
</organism>
<dbReference type="InterPro" id="IPR015866">
    <property type="entry name" value="Ser-tRNA-synth_1_N"/>
</dbReference>
<keyword evidence="4" id="KW-0547">Nucleotide-binding</keyword>
<proteinExistence type="inferred from homology"/>
<dbReference type="SUPFAM" id="SSF55681">
    <property type="entry name" value="Class II aaRS and biotin synthetases"/>
    <property type="match status" value="1"/>
</dbReference>
<dbReference type="Gene3D" id="3.40.50.150">
    <property type="entry name" value="Vaccinia Virus protein VP39"/>
    <property type="match status" value="1"/>
</dbReference>
<dbReference type="Proteomes" id="UP001209570">
    <property type="component" value="Unassembled WGS sequence"/>
</dbReference>
<dbReference type="FunFam" id="3.30.930.10:FF:000055">
    <property type="entry name" value="Serine--tRNA ligase"/>
    <property type="match status" value="1"/>
</dbReference>
<dbReference type="NCBIfam" id="TIGR00414">
    <property type="entry name" value="serS"/>
    <property type="match status" value="1"/>
</dbReference>
<dbReference type="InterPro" id="IPR000682">
    <property type="entry name" value="PCMT"/>
</dbReference>
<dbReference type="SUPFAM" id="SSF53335">
    <property type="entry name" value="S-adenosyl-L-methionine-dependent methyltransferases"/>
    <property type="match status" value="1"/>
</dbReference>
<feature type="domain" description="Aminoacyl-transfer RNA synthetases class-II family profile" evidence="10">
    <location>
        <begin position="245"/>
        <end position="471"/>
    </location>
</feature>
<evidence type="ECO:0000256" key="1">
    <source>
        <dbReference type="ARBA" id="ARBA00005369"/>
    </source>
</evidence>
<reference evidence="11" key="1">
    <citation type="submission" date="2021-12" db="EMBL/GenBank/DDBJ databases">
        <title>Prjna785345.</title>
        <authorList>
            <person name="Rujirawat T."/>
            <person name="Krajaejun T."/>
        </authorList>
    </citation>
    <scope>NUCLEOTIDE SEQUENCE</scope>
    <source>
        <strain evidence="11">Pi057C3</strain>
    </source>
</reference>
<evidence type="ECO:0000256" key="9">
    <source>
        <dbReference type="SAM" id="Coils"/>
    </source>
</evidence>
<evidence type="ECO:0000256" key="3">
    <source>
        <dbReference type="ARBA" id="ARBA00022598"/>
    </source>
</evidence>
<dbReference type="FunFam" id="3.40.50.150:FF:000556">
    <property type="entry name" value="Probable protein-L-isoaspartate O-methyltransferase"/>
    <property type="match status" value="1"/>
</dbReference>
<dbReference type="PRINTS" id="PR00981">
    <property type="entry name" value="TRNASYNTHSER"/>
</dbReference>
<dbReference type="CDD" id="cd00770">
    <property type="entry name" value="SerRS_core"/>
    <property type="match status" value="1"/>
</dbReference>
<evidence type="ECO:0000256" key="2">
    <source>
        <dbReference type="ARBA" id="ARBA00012840"/>
    </source>
</evidence>
<name>A0AAD5LC22_PYTIN</name>
<evidence type="ECO:0000313" key="12">
    <source>
        <dbReference type="Proteomes" id="UP001209570"/>
    </source>
</evidence>
<evidence type="ECO:0000259" key="10">
    <source>
        <dbReference type="PROSITE" id="PS50862"/>
    </source>
</evidence>
<dbReference type="Pfam" id="PF00587">
    <property type="entry name" value="tRNA-synt_2b"/>
    <property type="match status" value="1"/>
</dbReference>
<dbReference type="InterPro" id="IPR042103">
    <property type="entry name" value="SerRS_1_N_sf"/>
</dbReference>
<dbReference type="Gene3D" id="1.10.287.40">
    <property type="entry name" value="Serine-tRNA synthetase, tRNA binding domain"/>
    <property type="match status" value="1"/>
</dbReference>
<dbReference type="InterPro" id="IPR029063">
    <property type="entry name" value="SAM-dependent_MTases_sf"/>
</dbReference>
<dbReference type="EC" id="6.1.1.11" evidence="2"/>
<dbReference type="Pfam" id="PF02403">
    <property type="entry name" value="Seryl_tRNA_N"/>
    <property type="match status" value="1"/>
</dbReference>
<protein>
    <recommendedName>
        <fullName evidence="2">serine--tRNA ligase</fullName>
        <ecNumber evidence="2">6.1.1.11</ecNumber>
    </recommendedName>
    <alternativeName>
        <fullName evidence="8">Seryl-tRNA synthetase</fullName>
    </alternativeName>
</protein>
<dbReference type="PROSITE" id="PS50862">
    <property type="entry name" value="AA_TRNA_LIGASE_II"/>
    <property type="match status" value="1"/>
</dbReference>
<dbReference type="GO" id="GO:0005524">
    <property type="term" value="F:ATP binding"/>
    <property type="evidence" value="ECO:0007669"/>
    <property type="project" value="UniProtKB-KW"/>
</dbReference>
<dbReference type="GO" id="GO:0006434">
    <property type="term" value="P:seryl-tRNA aminoacylation"/>
    <property type="evidence" value="ECO:0007669"/>
    <property type="project" value="InterPro"/>
</dbReference>
<dbReference type="InterPro" id="IPR006195">
    <property type="entry name" value="aa-tRNA-synth_II"/>
</dbReference>
<dbReference type="PROSITE" id="PS01279">
    <property type="entry name" value="PCMT"/>
    <property type="match status" value="1"/>
</dbReference>
<evidence type="ECO:0000313" key="11">
    <source>
        <dbReference type="EMBL" id="KAJ0395824.1"/>
    </source>
</evidence>
<accession>A0AAD5LC22</accession>
<dbReference type="InterPro" id="IPR002314">
    <property type="entry name" value="aa-tRNA-synt_IIb"/>
</dbReference>
<keyword evidence="7" id="KW-0030">Aminoacyl-tRNA synthetase</keyword>
<evidence type="ECO:0000256" key="8">
    <source>
        <dbReference type="ARBA" id="ARBA00031113"/>
    </source>
</evidence>
<keyword evidence="5" id="KW-0067">ATP-binding</keyword>
<keyword evidence="12" id="KW-1185">Reference proteome</keyword>
<dbReference type="EMBL" id="JAKCXM010000324">
    <property type="protein sequence ID" value="KAJ0395824.1"/>
    <property type="molecule type" value="Genomic_DNA"/>
</dbReference>
<gene>
    <name evidence="11" type="ORF">P43SY_007450</name>
</gene>
<dbReference type="InterPro" id="IPR033729">
    <property type="entry name" value="SerRS_core"/>
</dbReference>
<evidence type="ECO:0000256" key="4">
    <source>
        <dbReference type="ARBA" id="ARBA00022741"/>
    </source>
</evidence>
<comment type="similarity">
    <text evidence="1">Belongs to the methyltransferase superfamily. L-isoaspartyl/D-aspartyl protein methyltransferase family.</text>
</comment>
<dbReference type="InterPro" id="IPR010978">
    <property type="entry name" value="tRNA-bd_arm"/>
</dbReference>
<evidence type="ECO:0000256" key="5">
    <source>
        <dbReference type="ARBA" id="ARBA00022840"/>
    </source>
</evidence>